<evidence type="ECO:0000256" key="2">
    <source>
        <dbReference type="ARBA" id="ARBA00022714"/>
    </source>
</evidence>
<keyword evidence="5" id="KW-0411">Iron-sulfur</keyword>
<dbReference type="Proteomes" id="UP001521209">
    <property type="component" value="Unassembled WGS sequence"/>
</dbReference>
<dbReference type="RefSeq" id="WP_235704718.1">
    <property type="nucleotide sequence ID" value="NZ_JAKGBZ010000023.1"/>
</dbReference>
<evidence type="ECO:0000256" key="6">
    <source>
        <dbReference type="ARBA" id="ARBA00023284"/>
    </source>
</evidence>
<evidence type="ECO:0000259" key="8">
    <source>
        <dbReference type="Pfam" id="PF00462"/>
    </source>
</evidence>
<keyword evidence="2" id="KW-0001">2Fe-2S</keyword>
<proteinExistence type="inferred from homology"/>
<dbReference type="PANTHER" id="PTHR10293">
    <property type="entry name" value="GLUTAREDOXIN FAMILY MEMBER"/>
    <property type="match status" value="1"/>
</dbReference>
<dbReference type="Gene3D" id="3.40.30.10">
    <property type="entry name" value="Glutaredoxin"/>
    <property type="match status" value="1"/>
</dbReference>
<feature type="domain" description="Glutaredoxin" evidence="8">
    <location>
        <begin position="23"/>
        <end position="87"/>
    </location>
</feature>
<name>A0ABS9DXK4_9PROT</name>
<dbReference type="NCBIfam" id="TIGR00365">
    <property type="entry name" value="Grx4 family monothiol glutaredoxin"/>
    <property type="match status" value="1"/>
</dbReference>
<dbReference type="InterPro" id="IPR014434">
    <property type="entry name" value="Monothiol_GRX"/>
</dbReference>
<keyword evidence="10" id="KW-1185">Reference proteome</keyword>
<dbReference type="EMBL" id="JAKGBZ010000023">
    <property type="protein sequence ID" value="MCF3947479.1"/>
    <property type="molecule type" value="Genomic_DNA"/>
</dbReference>
<evidence type="ECO:0000256" key="7">
    <source>
        <dbReference type="PIRNR" id="PIRNR005894"/>
    </source>
</evidence>
<keyword evidence="6" id="KW-0676">Redox-active center</keyword>
<dbReference type="Pfam" id="PF00462">
    <property type="entry name" value="Glutaredoxin"/>
    <property type="match status" value="1"/>
</dbReference>
<evidence type="ECO:0000256" key="3">
    <source>
        <dbReference type="ARBA" id="ARBA00022723"/>
    </source>
</evidence>
<sequence length="117" mass="12788">MTTQTTDNPAIDTIKASVAENPVMLFMKGTAMFPQCGFSARVVQILTHMGVPFKTANVLEDAELREGIKQFSNWPTIPQLYVKGEFVGGCDIVTEMFQSGELQTLFEKNGIAKTPAA</sequence>
<keyword evidence="4" id="KW-0408">Iron</keyword>
<evidence type="ECO:0000256" key="4">
    <source>
        <dbReference type="ARBA" id="ARBA00023004"/>
    </source>
</evidence>
<evidence type="ECO:0000313" key="9">
    <source>
        <dbReference type="EMBL" id="MCF3947479.1"/>
    </source>
</evidence>
<gene>
    <name evidence="9" type="primary">grxD</name>
    <name evidence="9" type="ORF">L2A60_12405</name>
</gene>
<dbReference type="PIRSF" id="PIRSF005894">
    <property type="entry name" value="Monothiol_GRX"/>
    <property type="match status" value="1"/>
</dbReference>
<comment type="similarity">
    <text evidence="1 7">Belongs to the glutaredoxin family. Monothiol subfamily.</text>
</comment>
<organism evidence="9 10">
    <name type="scientific">Acidiphilium iwatense</name>
    <dbReference type="NCBI Taxonomy" id="768198"/>
    <lineage>
        <taxon>Bacteria</taxon>
        <taxon>Pseudomonadati</taxon>
        <taxon>Pseudomonadota</taxon>
        <taxon>Alphaproteobacteria</taxon>
        <taxon>Acetobacterales</taxon>
        <taxon>Acidocellaceae</taxon>
        <taxon>Acidiphilium</taxon>
    </lineage>
</organism>
<dbReference type="InterPro" id="IPR004480">
    <property type="entry name" value="Monothiol_GRX-rel"/>
</dbReference>
<accession>A0ABS9DXK4</accession>
<dbReference type="PANTHER" id="PTHR10293:SF72">
    <property type="entry name" value="MONOTHIOL GLUTAREDOXIN-S14, CHLOROPLASTIC"/>
    <property type="match status" value="1"/>
</dbReference>
<dbReference type="InterPro" id="IPR036249">
    <property type="entry name" value="Thioredoxin-like_sf"/>
</dbReference>
<dbReference type="PROSITE" id="PS51354">
    <property type="entry name" value="GLUTAREDOXIN_2"/>
    <property type="match status" value="1"/>
</dbReference>
<comment type="caution">
    <text evidence="9">The sequence shown here is derived from an EMBL/GenBank/DDBJ whole genome shotgun (WGS) entry which is preliminary data.</text>
</comment>
<dbReference type="InterPro" id="IPR033658">
    <property type="entry name" value="GRX_PICOT-like"/>
</dbReference>
<dbReference type="CDD" id="cd03028">
    <property type="entry name" value="GRX_PICOT_like"/>
    <property type="match status" value="1"/>
</dbReference>
<keyword evidence="3" id="KW-0479">Metal-binding</keyword>
<dbReference type="InterPro" id="IPR002109">
    <property type="entry name" value="Glutaredoxin"/>
</dbReference>
<evidence type="ECO:0000313" key="10">
    <source>
        <dbReference type="Proteomes" id="UP001521209"/>
    </source>
</evidence>
<dbReference type="SUPFAM" id="SSF52833">
    <property type="entry name" value="Thioredoxin-like"/>
    <property type="match status" value="1"/>
</dbReference>
<reference evidence="9 10" key="1">
    <citation type="submission" date="2022-01" db="EMBL/GenBank/DDBJ databases">
        <authorList>
            <person name="Won M."/>
            <person name="Kim S.-J."/>
            <person name="Kwon S.-W."/>
        </authorList>
    </citation>
    <scope>NUCLEOTIDE SEQUENCE [LARGE SCALE GENOMIC DNA]</scope>
    <source>
        <strain evidence="9 10">KCTC 23505</strain>
    </source>
</reference>
<evidence type="ECO:0000256" key="1">
    <source>
        <dbReference type="ARBA" id="ARBA00009630"/>
    </source>
</evidence>
<protein>
    <recommendedName>
        <fullName evidence="7">Glutaredoxin</fullName>
    </recommendedName>
</protein>
<evidence type="ECO:0000256" key="5">
    <source>
        <dbReference type="ARBA" id="ARBA00023014"/>
    </source>
</evidence>